<sequence>MIKKFLLMPIISYVVYLSIQINRNETHIISILNIVANMTGFQSIDNTAWIIIFNVLAFSILFGISYINYALAILQFIVLFLHIQTLDDFEITELSQAFKIVAADIAILGVLLATINQKNQQKVEDETQPKEKQE</sequence>
<protein>
    <submittedName>
        <fullName evidence="2">Uncharacterized protein</fullName>
    </submittedName>
</protein>
<keyword evidence="1" id="KW-0472">Membrane</keyword>
<proteinExistence type="predicted"/>
<accession>A0A8S1JZ43</accession>
<dbReference type="Proteomes" id="UP000688137">
    <property type="component" value="Unassembled WGS sequence"/>
</dbReference>
<evidence type="ECO:0000313" key="3">
    <source>
        <dbReference type="Proteomes" id="UP000688137"/>
    </source>
</evidence>
<keyword evidence="3" id="KW-1185">Reference proteome</keyword>
<dbReference type="OMA" id="VVYLSIQ"/>
<reference evidence="2" key="1">
    <citation type="submission" date="2021-01" db="EMBL/GenBank/DDBJ databases">
        <authorList>
            <consortium name="Genoscope - CEA"/>
            <person name="William W."/>
        </authorList>
    </citation>
    <scope>NUCLEOTIDE SEQUENCE</scope>
</reference>
<comment type="caution">
    <text evidence="2">The sequence shown here is derived from an EMBL/GenBank/DDBJ whole genome shotgun (WGS) entry which is preliminary data.</text>
</comment>
<keyword evidence="1" id="KW-1133">Transmembrane helix</keyword>
<keyword evidence="1" id="KW-0812">Transmembrane</keyword>
<feature type="transmembrane region" description="Helical" evidence="1">
    <location>
        <begin position="97"/>
        <end position="115"/>
    </location>
</feature>
<name>A0A8S1JZ43_PARPR</name>
<feature type="transmembrane region" description="Helical" evidence="1">
    <location>
        <begin position="48"/>
        <end position="77"/>
    </location>
</feature>
<evidence type="ECO:0000313" key="2">
    <source>
        <dbReference type="EMBL" id="CAD8045466.1"/>
    </source>
</evidence>
<gene>
    <name evidence="2" type="ORF">PPRIM_AZ9-3.1.T0090433</name>
</gene>
<organism evidence="2 3">
    <name type="scientific">Paramecium primaurelia</name>
    <dbReference type="NCBI Taxonomy" id="5886"/>
    <lineage>
        <taxon>Eukaryota</taxon>
        <taxon>Sar</taxon>
        <taxon>Alveolata</taxon>
        <taxon>Ciliophora</taxon>
        <taxon>Intramacronucleata</taxon>
        <taxon>Oligohymenophorea</taxon>
        <taxon>Peniculida</taxon>
        <taxon>Parameciidae</taxon>
        <taxon>Paramecium</taxon>
    </lineage>
</organism>
<evidence type="ECO:0000256" key="1">
    <source>
        <dbReference type="SAM" id="Phobius"/>
    </source>
</evidence>
<dbReference type="AlphaFoldDB" id="A0A8S1JZ43"/>
<dbReference type="EMBL" id="CAJJDM010000006">
    <property type="protein sequence ID" value="CAD8045466.1"/>
    <property type="molecule type" value="Genomic_DNA"/>
</dbReference>